<organism evidence="3 4">
    <name type="scientific">Thalassotalea euphylliae</name>
    <dbReference type="NCBI Taxonomy" id="1655234"/>
    <lineage>
        <taxon>Bacteria</taxon>
        <taxon>Pseudomonadati</taxon>
        <taxon>Pseudomonadota</taxon>
        <taxon>Gammaproteobacteria</taxon>
        <taxon>Alteromonadales</taxon>
        <taxon>Colwelliaceae</taxon>
        <taxon>Thalassotalea</taxon>
    </lineage>
</organism>
<dbReference type="Pfam" id="PF18628">
    <property type="entry name" value="P2_N"/>
    <property type="match status" value="1"/>
</dbReference>
<evidence type="ECO:0000313" key="3">
    <source>
        <dbReference type="EMBL" id="REL31075.1"/>
    </source>
</evidence>
<dbReference type="Pfam" id="PF25513">
    <property type="entry name" value="P2_C"/>
    <property type="match status" value="1"/>
</dbReference>
<comment type="caution">
    <text evidence="3">The sequence shown here is derived from an EMBL/GenBank/DDBJ whole genome shotgun (WGS) entry which is preliminary data.</text>
</comment>
<sequence length="291" mass="32558">MNQNLVAMAINNMMVSHIKLNSAQGKDYSDEWTVDVPAGVILHGFTIDTNLVERSAIERVSLDINGDEFCYQTGDFLNTYTKLLDKEETAGIFEFDLSKFHYRLPAGIYQTMVVTETVDTVTLKIKVGAKHANDPANLKMRVTALASDNTYNLKRIAKPIKTEVTPYCGAADEKFEWMFPNGKASKKVQMVAFDESNVNIGYIEVKRGEKTITEFSRKELDHHLKSRSKIKPQVGTCVIDFTALGFGSKGIATDGLKFLLRTDDAGTIKTRIEGYEQLIFPRQQAPAQTVQ</sequence>
<feature type="domain" description="Viral coat protein P2 C-terminal" evidence="2">
    <location>
        <begin position="170"/>
        <end position="278"/>
    </location>
</feature>
<evidence type="ECO:0000259" key="2">
    <source>
        <dbReference type="Pfam" id="PF25513"/>
    </source>
</evidence>
<dbReference type="EMBL" id="QUOT01000001">
    <property type="protein sequence ID" value="REL31075.1"/>
    <property type="molecule type" value="Genomic_DNA"/>
</dbReference>
<dbReference type="InterPro" id="IPR057915">
    <property type="entry name" value="P2_C"/>
</dbReference>
<evidence type="ECO:0000313" key="4">
    <source>
        <dbReference type="Proteomes" id="UP000256899"/>
    </source>
</evidence>
<dbReference type="InterPro" id="IPR041377">
    <property type="entry name" value="P2_N"/>
</dbReference>
<feature type="domain" description="Viral coat protein P2 N-terminal" evidence="1">
    <location>
        <begin position="17"/>
        <end position="141"/>
    </location>
</feature>
<protein>
    <submittedName>
        <fullName evidence="3">Uncharacterized protein</fullName>
    </submittedName>
</protein>
<name>A0A3E0U4F7_9GAMM</name>
<dbReference type="AlphaFoldDB" id="A0A3E0U4F7"/>
<dbReference type="Gene3D" id="2.60.120.730">
    <property type="match status" value="1"/>
</dbReference>
<dbReference type="InterPro" id="IPR053751">
    <property type="entry name" value="Viral_Major_Capsid_sf"/>
</dbReference>
<evidence type="ECO:0000259" key="1">
    <source>
        <dbReference type="Pfam" id="PF18628"/>
    </source>
</evidence>
<gene>
    <name evidence="3" type="ORF">DXX94_10310</name>
</gene>
<keyword evidence="4" id="KW-1185">Reference proteome</keyword>
<dbReference type="Proteomes" id="UP000256899">
    <property type="component" value="Unassembled WGS sequence"/>
</dbReference>
<accession>A0A3E0U4F7</accession>
<dbReference type="RefSeq" id="WP_116015645.1">
    <property type="nucleotide sequence ID" value="NZ_QUOT01000001.1"/>
</dbReference>
<reference evidence="4" key="1">
    <citation type="submission" date="2018-08" db="EMBL/GenBank/DDBJ databases">
        <title>Thalassotalea euphylliae genome.</title>
        <authorList>
            <person name="Summers S."/>
            <person name="Rice S.A."/>
            <person name="Freckelton M.L."/>
            <person name="Nedved B.T."/>
            <person name="Hadfield M.G."/>
        </authorList>
    </citation>
    <scope>NUCLEOTIDE SEQUENCE [LARGE SCALE GENOMIC DNA]</scope>
    <source>
        <strain evidence="4">H3</strain>
    </source>
</reference>
<proteinExistence type="predicted"/>